<dbReference type="PANTHER" id="PTHR46993:SF4">
    <property type="entry name" value="MYB-LIKE HTH TRANSCRIPTIONAL REGULATOR FAMILY PROTEIN"/>
    <property type="match status" value="1"/>
</dbReference>
<dbReference type="Proteomes" id="UP001472677">
    <property type="component" value="Unassembled WGS sequence"/>
</dbReference>
<dbReference type="PANTHER" id="PTHR46993">
    <property type="entry name" value="MYB TRANSCRIPTION FACTOR"/>
    <property type="match status" value="1"/>
</dbReference>
<gene>
    <name evidence="1" type="ORF">V6N12_033646</name>
</gene>
<keyword evidence="2" id="KW-1185">Reference proteome</keyword>
<name>A0ABR2BXU2_9ROSI</name>
<dbReference type="EMBL" id="JBBPBM010000079">
    <property type="protein sequence ID" value="KAK8511372.1"/>
    <property type="molecule type" value="Genomic_DNA"/>
</dbReference>
<accession>A0ABR2BXU2</accession>
<evidence type="ECO:0000313" key="2">
    <source>
        <dbReference type="Proteomes" id="UP001472677"/>
    </source>
</evidence>
<evidence type="ECO:0000313" key="1">
    <source>
        <dbReference type="EMBL" id="KAK8511372.1"/>
    </source>
</evidence>
<proteinExistence type="predicted"/>
<protein>
    <submittedName>
        <fullName evidence="1">Uncharacterized protein</fullName>
    </submittedName>
</protein>
<comment type="caution">
    <text evidence="1">The sequence shown here is derived from an EMBL/GenBank/DDBJ whole genome shotgun (WGS) entry which is preliminary data.</text>
</comment>
<reference evidence="1 2" key="1">
    <citation type="journal article" date="2024" name="G3 (Bethesda)">
        <title>Genome assembly of Hibiscus sabdariffa L. provides insights into metabolisms of medicinal natural products.</title>
        <authorList>
            <person name="Kim T."/>
        </authorList>
    </citation>
    <scope>NUCLEOTIDE SEQUENCE [LARGE SCALE GENOMIC DNA]</scope>
    <source>
        <strain evidence="1">TK-2024</strain>
        <tissue evidence="1">Old leaves</tissue>
    </source>
</reference>
<sequence length="193" mass="21963">MCGCILEFLVLNSADDLLVKKLIKAFPTFHLNPCSQKAMLLRSIHTQIQAGHITPKILDSLEMIHRIHSHQSLPIPHSMKEAYCAVKFFTLDPNPFSDAVNSIWSDRVEILERSGASDLVSDLLRNRRHQVEAAFEDEEARRCLIAINTRKEAIHRLRLYIREAFASMGPPVLERACLRFTSSEDGHGQLRAH</sequence>
<organism evidence="1 2">
    <name type="scientific">Hibiscus sabdariffa</name>
    <name type="common">roselle</name>
    <dbReference type="NCBI Taxonomy" id="183260"/>
    <lineage>
        <taxon>Eukaryota</taxon>
        <taxon>Viridiplantae</taxon>
        <taxon>Streptophyta</taxon>
        <taxon>Embryophyta</taxon>
        <taxon>Tracheophyta</taxon>
        <taxon>Spermatophyta</taxon>
        <taxon>Magnoliopsida</taxon>
        <taxon>eudicotyledons</taxon>
        <taxon>Gunneridae</taxon>
        <taxon>Pentapetalae</taxon>
        <taxon>rosids</taxon>
        <taxon>malvids</taxon>
        <taxon>Malvales</taxon>
        <taxon>Malvaceae</taxon>
        <taxon>Malvoideae</taxon>
        <taxon>Hibiscus</taxon>
    </lineage>
</organism>